<dbReference type="SUPFAM" id="SSF118290">
    <property type="entry name" value="WRKY DNA-binding domain"/>
    <property type="match status" value="1"/>
</dbReference>
<reference evidence="9" key="1">
    <citation type="submission" date="2025-08" db="UniProtKB">
        <authorList>
            <consortium name="RefSeq"/>
        </authorList>
    </citation>
    <scope>IDENTIFICATION</scope>
</reference>
<keyword evidence="4" id="KW-0804">Transcription</keyword>
<dbReference type="GO" id="GO:0003700">
    <property type="term" value="F:DNA-binding transcription factor activity"/>
    <property type="evidence" value="ECO:0007669"/>
    <property type="project" value="InterPro"/>
</dbReference>
<evidence type="ECO:0000259" key="7">
    <source>
        <dbReference type="PROSITE" id="PS50811"/>
    </source>
</evidence>
<dbReference type="InterPro" id="IPR036576">
    <property type="entry name" value="WRKY_dom_sf"/>
</dbReference>
<proteinExistence type="predicted"/>
<keyword evidence="8" id="KW-1185">Reference proteome</keyword>
<dbReference type="KEGG" id="peu:105142295"/>
<dbReference type="PROSITE" id="PS50811">
    <property type="entry name" value="WRKY"/>
    <property type="match status" value="1"/>
</dbReference>
<dbReference type="PANTHER" id="PTHR31221:SF261">
    <property type="entry name" value="OS03G0657400 PROTEIN"/>
    <property type="match status" value="1"/>
</dbReference>
<dbReference type="Gene3D" id="2.20.25.80">
    <property type="entry name" value="WRKY domain"/>
    <property type="match status" value="1"/>
</dbReference>
<feature type="region of interest" description="Disordered" evidence="6">
    <location>
        <begin position="87"/>
        <end position="137"/>
    </location>
</feature>
<protein>
    <submittedName>
        <fullName evidence="9">WRKY transcription factor 44-like isoform X1</fullName>
    </submittedName>
</protein>
<evidence type="ECO:0000256" key="1">
    <source>
        <dbReference type="ARBA" id="ARBA00004123"/>
    </source>
</evidence>
<evidence type="ECO:0000313" key="9">
    <source>
        <dbReference type="RefSeq" id="XP_011048161.1"/>
    </source>
</evidence>
<feature type="domain" description="WRKY" evidence="7">
    <location>
        <begin position="32"/>
        <end position="95"/>
    </location>
</feature>
<dbReference type="Pfam" id="PF03106">
    <property type="entry name" value="WRKY"/>
    <property type="match status" value="1"/>
</dbReference>
<evidence type="ECO:0000313" key="8">
    <source>
        <dbReference type="Proteomes" id="UP000694918"/>
    </source>
</evidence>
<keyword evidence="5" id="KW-0539">Nucleus</keyword>
<feature type="compositionally biased region" description="Low complexity" evidence="6">
    <location>
        <begin position="91"/>
        <end position="113"/>
    </location>
</feature>
<evidence type="ECO:0000256" key="2">
    <source>
        <dbReference type="ARBA" id="ARBA00023015"/>
    </source>
</evidence>
<comment type="subcellular location">
    <subcellularLocation>
        <location evidence="1">Nucleus</location>
    </subcellularLocation>
</comment>
<dbReference type="InterPro" id="IPR003657">
    <property type="entry name" value="WRKY_dom"/>
</dbReference>
<feature type="region of interest" description="Disordered" evidence="6">
    <location>
        <begin position="1"/>
        <end position="38"/>
    </location>
</feature>
<organism evidence="8 9">
    <name type="scientific">Populus euphratica</name>
    <name type="common">Euphrates poplar</name>
    <dbReference type="NCBI Taxonomy" id="75702"/>
    <lineage>
        <taxon>Eukaryota</taxon>
        <taxon>Viridiplantae</taxon>
        <taxon>Streptophyta</taxon>
        <taxon>Embryophyta</taxon>
        <taxon>Tracheophyta</taxon>
        <taxon>Spermatophyta</taxon>
        <taxon>Magnoliopsida</taxon>
        <taxon>eudicotyledons</taxon>
        <taxon>Gunneridae</taxon>
        <taxon>Pentapetalae</taxon>
        <taxon>rosids</taxon>
        <taxon>fabids</taxon>
        <taxon>Malpighiales</taxon>
        <taxon>Salicaceae</taxon>
        <taxon>Saliceae</taxon>
        <taxon>Populus</taxon>
    </lineage>
</organism>
<dbReference type="SMART" id="SM00774">
    <property type="entry name" value="WRKY"/>
    <property type="match status" value="1"/>
</dbReference>
<keyword evidence="3" id="KW-0238">DNA-binding</keyword>
<dbReference type="AlphaFoldDB" id="A0AAJ6YAD8"/>
<accession>A0AAJ6YAD8</accession>
<gene>
    <name evidence="9" type="primary">LOC105142295</name>
</gene>
<evidence type="ECO:0000256" key="6">
    <source>
        <dbReference type="SAM" id="MobiDB-lite"/>
    </source>
</evidence>
<dbReference type="GO" id="GO:0043565">
    <property type="term" value="F:sequence-specific DNA binding"/>
    <property type="evidence" value="ECO:0007669"/>
    <property type="project" value="InterPro"/>
</dbReference>
<feature type="compositionally biased region" description="Polar residues" evidence="6">
    <location>
        <begin position="114"/>
        <end position="131"/>
    </location>
</feature>
<dbReference type="InterPro" id="IPR044810">
    <property type="entry name" value="WRKY_plant"/>
</dbReference>
<dbReference type="GeneID" id="105142295"/>
<dbReference type="Proteomes" id="UP000694918">
    <property type="component" value="Unplaced"/>
</dbReference>
<dbReference type="RefSeq" id="XP_011048161.1">
    <property type="nucleotide sequence ID" value="XM_011049859.1"/>
</dbReference>
<dbReference type="PANTHER" id="PTHR31221">
    <property type="entry name" value="WRKY TRANSCRIPTION FACTOR PROTEIN 1-RELATED"/>
    <property type="match status" value="1"/>
</dbReference>
<evidence type="ECO:0000256" key="4">
    <source>
        <dbReference type="ARBA" id="ARBA00023163"/>
    </source>
</evidence>
<dbReference type="GO" id="GO:0005634">
    <property type="term" value="C:nucleus"/>
    <property type="evidence" value="ECO:0007669"/>
    <property type="project" value="UniProtKB-SubCell"/>
</dbReference>
<sequence length="137" mass="15731">MSEVSQTGETSMETTEEDKEEQQQQHTDRGRRRLVLPEDGFEWKKYGQKFIKNIGKFRGYFRCQKRNCMAKKRAEWSSPENLRIVYEGSHSHASSTQDYSSASSQGTPPSSAANQYNLYTQLFGNQPASSTHDQDHT</sequence>
<name>A0AAJ6YAD8_POPEU</name>
<keyword evidence="2" id="KW-0805">Transcription regulation</keyword>
<evidence type="ECO:0000256" key="3">
    <source>
        <dbReference type="ARBA" id="ARBA00023125"/>
    </source>
</evidence>
<evidence type="ECO:0000256" key="5">
    <source>
        <dbReference type="ARBA" id="ARBA00023242"/>
    </source>
</evidence>